<keyword evidence="4" id="KW-0521">NADP</keyword>
<dbReference type="PANTHER" id="PTHR44154:SF1">
    <property type="entry name" value="QUINONE OXIDOREDUCTASE"/>
    <property type="match status" value="1"/>
</dbReference>
<dbReference type="Gene3D" id="3.90.180.10">
    <property type="entry name" value="Medium-chain alcohol dehydrogenases, catalytic domain"/>
    <property type="match status" value="1"/>
</dbReference>
<reference evidence="7 8" key="1">
    <citation type="journal article" date="2005" name="Nucleic Acids Res.">
        <title>Genomic blueprint of Hahella chejuensis, a marine microbe producing an algicidal agent.</title>
        <authorList>
            <person name="Jeong H."/>
            <person name="Yim J.H."/>
            <person name="Lee C."/>
            <person name="Choi S.-H."/>
            <person name="Park Y.K."/>
            <person name="Yoon S.H."/>
            <person name="Hur C.-G."/>
            <person name="Kang H.-Y."/>
            <person name="Kim D."/>
            <person name="Lee H.H."/>
            <person name="Park K.H."/>
            <person name="Park S.-H."/>
            <person name="Park H.-S."/>
            <person name="Lee H.K."/>
            <person name="Oh T.K."/>
            <person name="Kim J.F."/>
        </authorList>
    </citation>
    <scope>NUCLEOTIDE SEQUENCE [LARGE SCALE GENOMIC DNA]</scope>
    <source>
        <strain evidence="7 8">KCTC 2396</strain>
    </source>
</reference>
<comment type="subcellular location">
    <subcellularLocation>
        <location evidence="1">Cytoplasm</location>
    </subcellularLocation>
</comment>
<evidence type="ECO:0000259" key="6">
    <source>
        <dbReference type="SMART" id="SM00829"/>
    </source>
</evidence>
<evidence type="ECO:0000256" key="1">
    <source>
        <dbReference type="ARBA" id="ARBA00004496"/>
    </source>
</evidence>
<dbReference type="KEGG" id="hch:HCH_03494"/>
<dbReference type="SUPFAM" id="SSF51735">
    <property type="entry name" value="NAD(P)-binding Rossmann-fold domains"/>
    <property type="match status" value="1"/>
</dbReference>
<dbReference type="GO" id="GO:0003723">
    <property type="term" value="F:RNA binding"/>
    <property type="evidence" value="ECO:0007669"/>
    <property type="project" value="UniProtKB-KW"/>
</dbReference>
<dbReference type="PROSITE" id="PS01162">
    <property type="entry name" value="QOR_ZETA_CRYSTAL"/>
    <property type="match status" value="1"/>
</dbReference>
<evidence type="ECO:0000256" key="4">
    <source>
        <dbReference type="ARBA" id="ARBA00022857"/>
    </source>
</evidence>
<dbReference type="STRING" id="349521.HCH_03494"/>
<sequence length="302" mass="32586">MRLKTAPTPTPNDDEVLVRVHATSVNPVDIQTRRGDYASEIKLPARLGVDISGVVENVGSNVENLSIGDEVFYVPRLLQNEGGYASHHVEKACLLAKKPKNLSHLESAALPLACGTAWECLVERGRIQAGDKVLIHGGAGGVGVYALQIARMFGAYAITTCSEGSIDFVKSLGAEGVYDYRKDNVYERIQNDHPGGFDIILDTVGQKTIELSLGLLANKGKVISIVDQSQPQNLFSGWPVNGEIHFVFTTQSSIRLSKLAAAVEAGHLSPVIEKHMKLDDIAEAHQLIESGGRKGKIVIEID</sequence>
<dbReference type="Proteomes" id="UP000000238">
    <property type="component" value="Chromosome"/>
</dbReference>
<dbReference type="InterPro" id="IPR036291">
    <property type="entry name" value="NAD(P)-bd_dom_sf"/>
</dbReference>
<proteinExistence type="predicted"/>
<feature type="domain" description="Enoyl reductase (ER)" evidence="6">
    <location>
        <begin position="1"/>
        <end position="299"/>
    </location>
</feature>
<dbReference type="InterPro" id="IPR013154">
    <property type="entry name" value="ADH-like_N"/>
</dbReference>
<keyword evidence="3" id="KW-0963">Cytoplasm</keyword>
<dbReference type="GO" id="GO:0016491">
    <property type="term" value="F:oxidoreductase activity"/>
    <property type="evidence" value="ECO:0007669"/>
    <property type="project" value="InterPro"/>
</dbReference>
<evidence type="ECO:0000256" key="3">
    <source>
        <dbReference type="ARBA" id="ARBA00022490"/>
    </source>
</evidence>
<name>Q2SGI4_HAHCH</name>
<protein>
    <submittedName>
        <fullName evidence="7">NADPH:quinone reductase and related Zn-dependent oxidoreductase</fullName>
    </submittedName>
</protein>
<evidence type="ECO:0000313" key="8">
    <source>
        <dbReference type="Proteomes" id="UP000000238"/>
    </source>
</evidence>
<evidence type="ECO:0000313" key="7">
    <source>
        <dbReference type="EMBL" id="ABC30240.1"/>
    </source>
</evidence>
<dbReference type="HOGENOM" id="CLU_026673_3_3_6"/>
<dbReference type="InterPro" id="IPR051603">
    <property type="entry name" value="Zinc-ADH_QOR/CCCR"/>
</dbReference>
<dbReference type="Pfam" id="PF08240">
    <property type="entry name" value="ADH_N"/>
    <property type="match status" value="1"/>
</dbReference>
<gene>
    <name evidence="7" type="ordered locus">HCH_03494</name>
</gene>
<keyword evidence="5" id="KW-0694">RNA-binding</keyword>
<organism evidence="7 8">
    <name type="scientific">Hahella chejuensis (strain KCTC 2396)</name>
    <dbReference type="NCBI Taxonomy" id="349521"/>
    <lineage>
        <taxon>Bacteria</taxon>
        <taxon>Pseudomonadati</taxon>
        <taxon>Pseudomonadota</taxon>
        <taxon>Gammaproteobacteria</taxon>
        <taxon>Oceanospirillales</taxon>
        <taxon>Hahellaceae</taxon>
        <taxon>Hahella</taxon>
    </lineage>
</organism>
<dbReference type="SUPFAM" id="SSF50129">
    <property type="entry name" value="GroES-like"/>
    <property type="match status" value="1"/>
</dbReference>
<dbReference type="Pfam" id="PF13602">
    <property type="entry name" value="ADH_zinc_N_2"/>
    <property type="match status" value="1"/>
</dbReference>
<dbReference type="InterPro" id="IPR011032">
    <property type="entry name" value="GroES-like_sf"/>
</dbReference>
<dbReference type="SMART" id="SM00829">
    <property type="entry name" value="PKS_ER"/>
    <property type="match status" value="1"/>
</dbReference>
<dbReference type="eggNOG" id="COG0604">
    <property type="taxonomic scope" value="Bacteria"/>
</dbReference>
<dbReference type="Gene3D" id="3.40.50.720">
    <property type="entry name" value="NAD(P)-binding Rossmann-like Domain"/>
    <property type="match status" value="1"/>
</dbReference>
<comment type="subunit">
    <text evidence="2">Homotetramer.</text>
</comment>
<dbReference type="GO" id="GO:0008270">
    <property type="term" value="F:zinc ion binding"/>
    <property type="evidence" value="ECO:0007669"/>
    <property type="project" value="InterPro"/>
</dbReference>
<evidence type="ECO:0000256" key="2">
    <source>
        <dbReference type="ARBA" id="ARBA00011881"/>
    </source>
</evidence>
<dbReference type="AlphaFoldDB" id="Q2SGI4"/>
<dbReference type="GO" id="GO:0005737">
    <property type="term" value="C:cytoplasm"/>
    <property type="evidence" value="ECO:0007669"/>
    <property type="project" value="UniProtKB-SubCell"/>
</dbReference>
<dbReference type="InterPro" id="IPR020843">
    <property type="entry name" value="ER"/>
</dbReference>
<dbReference type="EMBL" id="CP000155">
    <property type="protein sequence ID" value="ABC30240.1"/>
    <property type="molecule type" value="Genomic_DNA"/>
</dbReference>
<accession>Q2SGI4</accession>
<evidence type="ECO:0000256" key="5">
    <source>
        <dbReference type="ARBA" id="ARBA00022884"/>
    </source>
</evidence>
<dbReference type="PANTHER" id="PTHR44154">
    <property type="entry name" value="QUINONE OXIDOREDUCTASE"/>
    <property type="match status" value="1"/>
</dbReference>
<keyword evidence="8" id="KW-1185">Reference proteome</keyword>
<dbReference type="InterPro" id="IPR002364">
    <property type="entry name" value="Quin_OxRdtase/zeta-crystal_CS"/>
</dbReference>